<gene>
    <name evidence="2" type="ORF">SAMN05444169_2089</name>
</gene>
<accession>A0A1M5JAL9</accession>
<dbReference type="GO" id="GO:0003700">
    <property type="term" value="F:DNA-binding transcription factor activity"/>
    <property type="evidence" value="ECO:0007669"/>
    <property type="project" value="InterPro"/>
</dbReference>
<protein>
    <submittedName>
        <fullName evidence="2">Transcriptional regulator, ArsR family</fullName>
    </submittedName>
</protein>
<dbReference type="AlphaFoldDB" id="A0A1M5JAL9"/>
<reference evidence="2 3" key="1">
    <citation type="submission" date="2016-11" db="EMBL/GenBank/DDBJ databases">
        <authorList>
            <person name="Jaros S."/>
            <person name="Januszkiewicz K."/>
            <person name="Wedrychowicz H."/>
        </authorList>
    </citation>
    <scope>NUCLEOTIDE SEQUENCE [LARGE SCALE GENOMIC DNA]</scope>
    <source>
        <strain evidence="2 3">GAS242</strain>
    </source>
</reference>
<organism evidence="2 3">
    <name type="scientific">Bradyrhizobium erythrophlei</name>
    <dbReference type="NCBI Taxonomy" id="1437360"/>
    <lineage>
        <taxon>Bacteria</taxon>
        <taxon>Pseudomonadati</taxon>
        <taxon>Pseudomonadota</taxon>
        <taxon>Alphaproteobacteria</taxon>
        <taxon>Hyphomicrobiales</taxon>
        <taxon>Nitrobacteraceae</taxon>
        <taxon>Bradyrhizobium</taxon>
    </lineage>
</organism>
<sequence length="131" mass="14289">MSKSELSKTEINTAPFSYDGLDRVIHEKARLGLLTSLMAHPKGLAFADLKQLCGLTDGNLSRHLGVLQEAGLVEVTKGYEGNRPHTSCRLTKTGRRRFLDYLAVLEGLVRDAARAAGKEAAPTAKFRILPV</sequence>
<evidence type="ECO:0000313" key="2">
    <source>
        <dbReference type="EMBL" id="SHG37300.1"/>
    </source>
</evidence>
<dbReference type="PANTHER" id="PTHR37318:SF1">
    <property type="entry name" value="BSL7504 PROTEIN"/>
    <property type="match status" value="1"/>
</dbReference>
<dbReference type="InterPro" id="IPR011991">
    <property type="entry name" value="ArsR-like_HTH"/>
</dbReference>
<feature type="domain" description="HTH arsR-type" evidence="1">
    <location>
        <begin position="20"/>
        <end position="114"/>
    </location>
</feature>
<dbReference type="Pfam" id="PF13601">
    <property type="entry name" value="HTH_34"/>
    <property type="match status" value="1"/>
</dbReference>
<dbReference type="InterPro" id="IPR036388">
    <property type="entry name" value="WH-like_DNA-bd_sf"/>
</dbReference>
<dbReference type="SUPFAM" id="SSF46785">
    <property type="entry name" value="Winged helix' DNA-binding domain"/>
    <property type="match status" value="1"/>
</dbReference>
<dbReference type="CDD" id="cd00090">
    <property type="entry name" value="HTH_ARSR"/>
    <property type="match status" value="1"/>
</dbReference>
<evidence type="ECO:0000259" key="1">
    <source>
        <dbReference type="SMART" id="SM00418"/>
    </source>
</evidence>
<dbReference type="EMBL" id="LT670818">
    <property type="protein sequence ID" value="SHG37300.1"/>
    <property type="molecule type" value="Genomic_DNA"/>
</dbReference>
<dbReference type="Proteomes" id="UP000190675">
    <property type="component" value="Chromosome I"/>
</dbReference>
<dbReference type="InterPro" id="IPR027395">
    <property type="entry name" value="WH_DNA-bd_dom"/>
</dbReference>
<dbReference type="InterPro" id="IPR036390">
    <property type="entry name" value="WH_DNA-bd_sf"/>
</dbReference>
<proteinExistence type="predicted"/>
<dbReference type="PANTHER" id="PTHR37318">
    <property type="entry name" value="BSL7504 PROTEIN"/>
    <property type="match status" value="1"/>
</dbReference>
<evidence type="ECO:0000313" key="3">
    <source>
        <dbReference type="Proteomes" id="UP000190675"/>
    </source>
</evidence>
<dbReference type="OrthoDB" id="5521380at2"/>
<dbReference type="SMART" id="SM00418">
    <property type="entry name" value="HTH_ARSR"/>
    <property type="match status" value="1"/>
</dbReference>
<dbReference type="Gene3D" id="1.10.10.10">
    <property type="entry name" value="Winged helix-like DNA-binding domain superfamily/Winged helix DNA-binding domain"/>
    <property type="match status" value="1"/>
</dbReference>
<dbReference type="InterPro" id="IPR001845">
    <property type="entry name" value="HTH_ArsR_DNA-bd_dom"/>
</dbReference>
<name>A0A1M5JAL9_9BRAD</name>